<dbReference type="PANTHER" id="PTHR37783:SF1">
    <property type="entry name" value="MEMBRANE PROTEIN, PUTATIVE (AFU_ORTHOLOGUE AFUA_1G04315)-RELATED"/>
    <property type="match status" value="1"/>
</dbReference>
<feature type="transmembrane region" description="Helical" evidence="1">
    <location>
        <begin position="108"/>
        <end position="131"/>
    </location>
</feature>
<feature type="domain" description="DUF2470" evidence="2">
    <location>
        <begin position="13"/>
        <end position="85"/>
    </location>
</feature>
<accession>A0A7S9PUL6</accession>
<name>A0A7S9PUL6_EPIFF</name>
<dbReference type="Gene3D" id="3.20.180.10">
    <property type="entry name" value="PNP-oxidase-like"/>
    <property type="match status" value="1"/>
</dbReference>
<dbReference type="Proteomes" id="UP000594364">
    <property type="component" value="Chromosome 2"/>
</dbReference>
<keyword evidence="1" id="KW-0472">Membrane</keyword>
<keyword evidence="4" id="KW-1185">Reference proteome</keyword>
<dbReference type="AlphaFoldDB" id="A0A7S9PUL6"/>
<protein>
    <recommendedName>
        <fullName evidence="2">DUF2470 domain-containing protein</fullName>
    </recommendedName>
</protein>
<dbReference type="EMBL" id="CP031386">
    <property type="protein sequence ID" value="QPG97927.1"/>
    <property type="molecule type" value="Genomic_DNA"/>
</dbReference>
<evidence type="ECO:0000313" key="3">
    <source>
        <dbReference type="EMBL" id="QPG97927.1"/>
    </source>
</evidence>
<reference evidence="3 4" key="1">
    <citation type="journal article" date="2018" name="PLoS Genet.">
        <title>Repeat elements organise 3D genome structure and mediate transcription in the filamentous fungus Epichloe festucae.</title>
        <authorList>
            <person name="Winter D.J."/>
            <person name="Ganley A.R.D."/>
            <person name="Young C.A."/>
            <person name="Liachko I."/>
            <person name="Schardl C.L."/>
            <person name="Dupont P.Y."/>
            <person name="Berry D."/>
            <person name="Ram A."/>
            <person name="Scott B."/>
            <person name="Cox M.P."/>
        </authorList>
    </citation>
    <scope>NUCLEOTIDE SEQUENCE [LARGE SCALE GENOMIC DNA]</scope>
    <source>
        <strain evidence="3 4">Fl1</strain>
    </source>
</reference>
<evidence type="ECO:0000313" key="4">
    <source>
        <dbReference type="Proteomes" id="UP000594364"/>
    </source>
</evidence>
<dbReference type="OrthoDB" id="5553410at2759"/>
<dbReference type="Pfam" id="PF10615">
    <property type="entry name" value="DUF2470"/>
    <property type="match status" value="1"/>
</dbReference>
<keyword evidence="1" id="KW-0812">Transmembrane</keyword>
<dbReference type="InterPro" id="IPR037119">
    <property type="entry name" value="Haem_oxidase_HugZ-like_sf"/>
</dbReference>
<keyword evidence="1" id="KW-1133">Transmembrane helix</keyword>
<gene>
    <name evidence="3" type="ORF">C2857_007044</name>
</gene>
<dbReference type="InterPro" id="IPR019595">
    <property type="entry name" value="DUF2470"/>
</dbReference>
<dbReference type="SUPFAM" id="SSF50475">
    <property type="entry name" value="FMN-binding split barrel"/>
    <property type="match status" value="1"/>
</dbReference>
<feature type="transmembrane region" description="Helical" evidence="1">
    <location>
        <begin position="190"/>
        <end position="208"/>
    </location>
</feature>
<proteinExistence type="predicted"/>
<sequence>MAAKTGGDQVLRDRIMSHMNQLHSRELTHYLRHYCGLTRRQAAGASLRDITLQGMRIRAGGADHVVHFKPPLSSWDDVRPRVVEMDAAARESLGISDICMARYQAPGLADVAVMLGVGFYFLCVASLPWIVPGSPPWALLAAYFPGGPESFRWLVKALILPVLGIHTLEPLYLDLSRLQKHGVDRWSGQWWMWIVSCFFEGFMAFKRFDSVIAKKKADKDAKKH</sequence>
<evidence type="ECO:0000256" key="1">
    <source>
        <dbReference type="SAM" id="Phobius"/>
    </source>
</evidence>
<evidence type="ECO:0000259" key="2">
    <source>
        <dbReference type="Pfam" id="PF10615"/>
    </source>
</evidence>
<organism evidence="3 4">
    <name type="scientific">Epichloe festucae (strain Fl1)</name>
    <dbReference type="NCBI Taxonomy" id="877507"/>
    <lineage>
        <taxon>Eukaryota</taxon>
        <taxon>Fungi</taxon>
        <taxon>Dikarya</taxon>
        <taxon>Ascomycota</taxon>
        <taxon>Pezizomycotina</taxon>
        <taxon>Sordariomycetes</taxon>
        <taxon>Hypocreomycetidae</taxon>
        <taxon>Hypocreales</taxon>
        <taxon>Clavicipitaceae</taxon>
        <taxon>Epichloe</taxon>
    </lineage>
</organism>
<dbReference type="PANTHER" id="PTHR37783">
    <property type="entry name" value="MEMBRANE PROTEIN, PUTATIVE (AFU_ORTHOLOGUE AFUA_1G04315)-RELATED"/>
    <property type="match status" value="1"/>
</dbReference>